<dbReference type="EMBL" id="AP014936">
    <property type="protein sequence ID" value="BAU47171.1"/>
    <property type="molecule type" value="Genomic_DNA"/>
</dbReference>
<dbReference type="KEGG" id="sva:SVA_0592"/>
<evidence type="ECO:0000259" key="8">
    <source>
        <dbReference type="PROSITE" id="PS50113"/>
    </source>
</evidence>
<dbReference type="SMART" id="SM00388">
    <property type="entry name" value="HisKA"/>
    <property type="match status" value="1"/>
</dbReference>
<name>A0A1B4VAR3_9GAMM</name>
<dbReference type="InterPro" id="IPR052162">
    <property type="entry name" value="Sensor_kinase/Photoreceptor"/>
</dbReference>
<dbReference type="AlphaFoldDB" id="A0A1B4VAR3"/>
<organism evidence="9 10">
    <name type="scientific">Sulfurifustis variabilis</name>
    <dbReference type="NCBI Taxonomy" id="1675686"/>
    <lineage>
        <taxon>Bacteria</taxon>
        <taxon>Pseudomonadati</taxon>
        <taxon>Pseudomonadota</taxon>
        <taxon>Gammaproteobacteria</taxon>
        <taxon>Acidiferrobacterales</taxon>
        <taxon>Acidiferrobacteraceae</taxon>
        <taxon>Sulfurifustis</taxon>
    </lineage>
</organism>
<dbReference type="InterPro" id="IPR005467">
    <property type="entry name" value="His_kinase_dom"/>
</dbReference>
<evidence type="ECO:0000256" key="5">
    <source>
        <dbReference type="ARBA" id="ARBA00022777"/>
    </source>
</evidence>
<dbReference type="SMART" id="SM00086">
    <property type="entry name" value="PAC"/>
    <property type="match status" value="2"/>
</dbReference>
<dbReference type="EC" id="2.7.13.3" evidence="2"/>
<evidence type="ECO:0000256" key="3">
    <source>
        <dbReference type="ARBA" id="ARBA00022553"/>
    </source>
</evidence>
<dbReference type="PANTHER" id="PTHR43304:SF1">
    <property type="entry name" value="PAC DOMAIN-CONTAINING PROTEIN"/>
    <property type="match status" value="1"/>
</dbReference>
<dbReference type="SMART" id="SM00091">
    <property type="entry name" value="PAS"/>
    <property type="match status" value="2"/>
</dbReference>
<dbReference type="PRINTS" id="PR00344">
    <property type="entry name" value="BCTRLSENSOR"/>
</dbReference>
<feature type="domain" description="PAC" evidence="8">
    <location>
        <begin position="215"/>
        <end position="265"/>
    </location>
</feature>
<dbReference type="FunFam" id="3.30.565.10:FF:000006">
    <property type="entry name" value="Sensor histidine kinase WalK"/>
    <property type="match status" value="1"/>
</dbReference>
<evidence type="ECO:0000313" key="9">
    <source>
        <dbReference type="EMBL" id="BAU47171.1"/>
    </source>
</evidence>
<dbReference type="GO" id="GO:0000155">
    <property type="term" value="F:phosphorelay sensor kinase activity"/>
    <property type="evidence" value="ECO:0007669"/>
    <property type="project" value="InterPro"/>
</dbReference>
<dbReference type="CDD" id="cd00130">
    <property type="entry name" value="PAS"/>
    <property type="match status" value="2"/>
</dbReference>
<dbReference type="Pfam" id="PF00512">
    <property type="entry name" value="HisKA"/>
    <property type="match status" value="1"/>
</dbReference>
<dbReference type="PROSITE" id="PS50113">
    <property type="entry name" value="PAC"/>
    <property type="match status" value="3"/>
</dbReference>
<dbReference type="CDD" id="cd00082">
    <property type="entry name" value="HisKA"/>
    <property type="match status" value="1"/>
</dbReference>
<feature type="domain" description="PAC" evidence="8">
    <location>
        <begin position="1"/>
        <end position="17"/>
    </location>
</feature>
<dbReference type="SUPFAM" id="SSF55874">
    <property type="entry name" value="ATPase domain of HSP90 chaperone/DNA topoisomerase II/histidine kinase"/>
    <property type="match status" value="1"/>
</dbReference>
<dbReference type="FunFam" id="3.30.450.20:FF:000099">
    <property type="entry name" value="Sensory box sensor histidine kinase"/>
    <property type="match status" value="1"/>
</dbReference>
<dbReference type="Pfam" id="PF02518">
    <property type="entry name" value="HATPase_c"/>
    <property type="match status" value="1"/>
</dbReference>
<keyword evidence="4" id="KW-0808">Transferase</keyword>
<dbReference type="InterPro" id="IPR035965">
    <property type="entry name" value="PAS-like_dom_sf"/>
</dbReference>
<dbReference type="InterPro" id="IPR003661">
    <property type="entry name" value="HisK_dim/P_dom"/>
</dbReference>
<dbReference type="SMART" id="SM00387">
    <property type="entry name" value="HATPase_c"/>
    <property type="match status" value="1"/>
</dbReference>
<dbReference type="InterPro" id="IPR000014">
    <property type="entry name" value="PAS"/>
</dbReference>
<feature type="domain" description="PAS" evidence="7">
    <location>
        <begin position="18"/>
        <end position="88"/>
    </location>
</feature>
<dbReference type="PROSITE" id="PS50109">
    <property type="entry name" value="HIS_KIN"/>
    <property type="match status" value="1"/>
</dbReference>
<gene>
    <name evidence="9" type="ORF">SVA_0592</name>
</gene>
<evidence type="ECO:0000259" key="6">
    <source>
        <dbReference type="PROSITE" id="PS50109"/>
    </source>
</evidence>
<dbReference type="InterPro" id="IPR003594">
    <property type="entry name" value="HATPase_dom"/>
</dbReference>
<dbReference type="Pfam" id="PF08447">
    <property type="entry name" value="PAS_3"/>
    <property type="match status" value="1"/>
</dbReference>
<dbReference type="InterPro" id="IPR013655">
    <property type="entry name" value="PAS_fold_3"/>
</dbReference>
<evidence type="ECO:0000256" key="2">
    <source>
        <dbReference type="ARBA" id="ARBA00012438"/>
    </source>
</evidence>
<evidence type="ECO:0000313" key="10">
    <source>
        <dbReference type="Proteomes" id="UP000218899"/>
    </source>
</evidence>
<dbReference type="Gene3D" id="3.30.450.20">
    <property type="entry name" value="PAS domain"/>
    <property type="match status" value="2"/>
</dbReference>
<evidence type="ECO:0000256" key="4">
    <source>
        <dbReference type="ARBA" id="ARBA00022679"/>
    </source>
</evidence>
<dbReference type="GO" id="GO:0005886">
    <property type="term" value="C:plasma membrane"/>
    <property type="evidence" value="ECO:0007669"/>
    <property type="project" value="UniProtKB-ARBA"/>
</dbReference>
<dbReference type="InterPro" id="IPR036097">
    <property type="entry name" value="HisK_dim/P_sf"/>
</dbReference>
<proteinExistence type="predicted"/>
<evidence type="ECO:0000256" key="1">
    <source>
        <dbReference type="ARBA" id="ARBA00000085"/>
    </source>
</evidence>
<protein>
    <recommendedName>
        <fullName evidence="2">histidine kinase</fullName>
        <ecNumber evidence="2">2.7.13.3</ecNumber>
    </recommendedName>
</protein>
<dbReference type="Gene3D" id="1.10.287.130">
    <property type="match status" value="1"/>
</dbReference>
<accession>A0A1B4VAR3</accession>
<feature type="domain" description="PAS" evidence="7">
    <location>
        <begin position="138"/>
        <end position="191"/>
    </location>
</feature>
<dbReference type="PANTHER" id="PTHR43304">
    <property type="entry name" value="PHYTOCHROME-LIKE PROTEIN CPH1"/>
    <property type="match status" value="1"/>
</dbReference>
<dbReference type="Pfam" id="PF13426">
    <property type="entry name" value="PAS_9"/>
    <property type="match status" value="1"/>
</dbReference>
<dbReference type="InterPro" id="IPR001610">
    <property type="entry name" value="PAC"/>
</dbReference>
<dbReference type="SUPFAM" id="SSF47384">
    <property type="entry name" value="Homodimeric domain of signal transducing histidine kinase"/>
    <property type="match status" value="1"/>
</dbReference>
<dbReference type="PROSITE" id="PS50112">
    <property type="entry name" value="PAS"/>
    <property type="match status" value="2"/>
</dbReference>
<dbReference type="InterPro" id="IPR000700">
    <property type="entry name" value="PAS-assoc_C"/>
</dbReference>
<dbReference type="InterPro" id="IPR004358">
    <property type="entry name" value="Sig_transdc_His_kin-like_C"/>
</dbReference>
<dbReference type="NCBIfam" id="TIGR00229">
    <property type="entry name" value="sensory_box"/>
    <property type="match status" value="2"/>
</dbReference>
<dbReference type="InterPro" id="IPR036890">
    <property type="entry name" value="HATPase_C_sf"/>
</dbReference>
<sequence>MFVDIAERKRAEEALRASEERYRTLVSATTSVVWTTDPAGRFVEPQPGWQAYTGQTWDEYRGLGWQEALHADDRERVLAAWKRAVETGEGYESETRLWHAPSGRYRYVAARAAALRDQAGGIREWIGTFSDIDDRKRAEEQFRLAVEAAPNAMVMIDQDGRILLANRELEALFGYEREEVIGQPVELLVPERSRALHPDQRRGFFADPRARTMGAGRELYGRRKDGRQVPVEIGLNPIVTNEGVLCLASIIDITERKRAEQEFRRYTEELKRSNRELAQFAYVASHDLQEPLRAISGCVQLLQQRYRGKLDQRADELIEHAVSGAVRMQTLINDLLAYSRVDSRARPFERCDLGQPLAQALANLQLAIAESGATVTSDDMPVITGDPVQITQLLQNLIGNAIKFRGDQPPRVHVGVDRKGERVLFYVRDNGIGIEPQYFERIFGVFQRLHTRTHYPGTGIGLAICRKIVERHHGRIWVESAGGKGSTFYFTLQAGSAQDEQPGQYRHGG</sequence>
<keyword evidence="5" id="KW-0418">Kinase</keyword>
<dbReference type="Proteomes" id="UP000218899">
    <property type="component" value="Chromosome"/>
</dbReference>
<comment type="catalytic activity">
    <reaction evidence="1">
        <text>ATP + protein L-histidine = ADP + protein N-phospho-L-histidine.</text>
        <dbReference type="EC" id="2.7.13.3"/>
    </reaction>
</comment>
<reference evidence="9 10" key="1">
    <citation type="submission" date="2015-08" db="EMBL/GenBank/DDBJ databases">
        <title>Complete genome sequence of Sulfurifustis variabilis.</title>
        <authorList>
            <person name="Miura A."/>
            <person name="Kojima H."/>
            <person name="Fukui M."/>
        </authorList>
    </citation>
    <scope>NUCLEOTIDE SEQUENCE [LARGE SCALE GENOMIC DNA]</scope>
    <source>
        <strain evidence="10">skN76</strain>
    </source>
</reference>
<dbReference type="Gene3D" id="3.30.565.10">
    <property type="entry name" value="Histidine kinase-like ATPase, C-terminal domain"/>
    <property type="match status" value="1"/>
</dbReference>
<dbReference type="SUPFAM" id="SSF55785">
    <property type="entry name" value="PYP-like sensor domain (PAS domain)"/>
    <property type="match status" value="2"/>
</dbReference>
<keyword evidence="3" id="KW-0597">Phosphoprotein</keyword>
<evidence type="ECO:0000259" key="7">
    <source>
        <dbReference type="PROSITE" id="PS50112"/>
    </source>
</evidence>
<feature type="domain" description="Histidine kinase" evidence="6">
    <location>
        <begin position="283"/>
        <end position="496"/>
    </location>
</feature>
<feature type="domain" description="PAC" evidence="8">
    <location>
        <begin position="91"/>
        <end position="144"/>
    </location>
</feature>
<keyword evidence="10" id="KW-1185">Reference proteome</keyword>